<evidence type="ECO:0000313" key="2">
    <source>
        <dbReference type="EMBL" id="CAB9512940.1"/>
    </source>
</evidence>
<reference evidence="2" key="1">
    <citation type="submission" date="2020-06" db="EMBL/GenBank/DDBJ databases">
        <authorList>
            <consortium name="Plant Systems Biology data submission"/>
        </authorList>
    </citation>
    <scope>NUCLEOTIDE SEQUENCE</scope>
    <source>
        <strain evidence="2">D6</strain>
    </source>
</reference>
<name>A0A9N8E2X2_9STRA</name>
<evidence type="ECO:0000259" key="1">
    <source>
        <dbReference type="PROSITE" id="PS51747"/>
    </source>
</evidence>
<dbReference type="OrthoDB" id="408702at2759"/>
<dbReference type="SUPFAM" id="SSF53927">
    <property type="entry name" value="Cytidine deaminase-like"/>
    <property type="match status" value="1"/>
</dbReference>
<dbReference type="GO" id="GO:0006152">
    <property type="term" value="P:purine nucleoside catabolic process"/>
    <property type="evidence" value="ECO:0007669"/>
    <property type="project" value="TreeGrafter"/>
</dbReference>
<dbReference type="Pfam" id="PF00383">
    <property type="entry name" value="dCMP_cyt_deam_1"/>
    <property type="match status" value="1"/>
</dbReference>
<comment type="caution">
    <text evidence="2">The sequence shown here is derived from an EMBL/GenBank/DDBJ whole genome shotgun (WGS) entry which is preliminary data.</text>
</comment>
<feature type="domain" description="CMP/dCMP-type deaminase" evidence="1">
    <location>
        <begin position="69"/>
        <end position="205"/>
    </location>
</feature>
<protein>
    <submittedName>
        <fullName evidence="2">Deaminase</fullName>
    </submittedName>
</protein>
<keyword evidence="3" id="KW-1185">Reference proteome</keyword>
<sequence>MTRESLPLVFAAGAVSAAIATVFAYRWKLNSSETECVEMVFLLSAMKLIINLPQWLVSLYNTNKDREFSTDDEMISMAVAIASQNVSEGSGGPFGCAIFERDIQTGKATIFSVGANRVVPLTNSTLHAEMIAIQFAQKKLKNFSMKGAKEGKEYVLCTSCEPCCMCLGGTMWSGVSELICSAAKDDAEKIGFIEGPVFPESYKQLEEMGMKVKREVKRKEGAAVLEKYGQTGVIYNG</sequence>
<dbReference type="AlphaFoldDB" id="A0A9N8E2X2"/>
<dbReference type="PANTHER" id="PTHR11079">
    <property type="entry name" value="CYTOSINE DEAMINASE FAMILY MEMBER"/>
    <property type="match status" value="1"/>
</dbReference>
<dbReference type="Gene3D" id="3.40.140.10">
    <property type="entry name" value="Cytidine Deaminase, domain 2"/>
    <property type="match status" value="1"/>
</dbReference>
<dbReference type="InterPro" id="IPR002125">
    <property type="entry name" value="CMP_dCMP_dom"/>
</dbReference>
<dbReference type="Proteomes" id="UP001153069">
    <property type="component" value="Unassembled WGS sequence"/>
</dbReference>
<dbReference type="InterPro" id="IPR016193">
    <property type="entry name" value="Cytidine_deaminase-like"/>
</dbReference>
<proteinExistence type="predicted"/>
<accession>A0A9N8E2X2</accession>
<evidence type="ECO:0000313" key="3">
    <source>
        <dbReference type="Proteomes" id="UP001153069"/>
    </source>
</evidence>
<dbReference type="CDD" id="cd01285">
    <property type="entry name" value="nucleoside_deaminase"/>
    <property type="match status" value="1"/>
</dbReference>
<organism evidence="2 3">
    <name type="scientific">Seminavis robusta</name>
    <dbReference type="NCBI Taxonomy" id="568900"/>
    <lineage>
        <taxon>Eukaryota</taxon>
        <taxon>Sar</taxon>
        <taxon>Stramenopiles</taxon>
        <taxon>Ochrophyta</taxon>
        <taxon>Bacillariophyta</taxon>
        <taxon>Bacillariophyceae</taxon>
        <taxon>Bacillariophycidae</taxon>
        <taxon>Naviculales</taxon>
        <taxon>Naviculaceae</taxon>
        <taxon>Seminavis</taxon>
    </lineage>
</organism>
<dbReference type="PANTHER" id="PTHR11079:SF161">
    <property type="entry name" value="CMP_DCMP-TYPE DEAMINASE DOMAIN-CONTAINING PROTEIN"/>
    <property type="match status" value="1"/>
</dbReference>
<dbReference type="GO" id="GO:0047974">
    <property type="term" value="F:guanosine deaminase activity"/>
    <property type="evidence" value="ECO:0007669"/>
    <property type="project" value="TreeGrafter"/>
</dbReference>
<dbReference type="EMBL" id="CAICTM010000561">
    <property type="protein sequence ID" value="CAB9512940.1"/>
    <property type="molecule type" value="Genomic_DNA"/>
</dbReference>
<gene>
    <name evidence="2" type="ORF">SEMRO_562_G167110.1</name>
</gene>
<dbReference type="PROSITE" id="PS51747">
    <property type="entry name" value="CYT_DCMP_DEAMINASES_2"/>
    <property type="match status" value="1"/>
</dbReference>